<protein>
    <submittedName>
        <fullName evidence="1">Calcium-binding EF hand family protein</fullName>
    </submittedName>
</protein>
<sequence length="49" mass="5262">MTSGGGWSHYFISSDVFGHVSIGFLTWLPSSYPNNLPSGAAFPTPTTDR</sequence>
<comment type="caution">
    <text evidence="1">The sequence shown here is derived from an EMBL/GenBank/DDBJ whole genome shotgun (WGS) entry which is preliminary data.</text>
</comment>
<accession>A0A1R3KPN8</accession>
<keyword evidence="2" id="KW-1185">Reference proteome</keyword>
<proteinExistence type="predicted"/>
<dbReference type="Proteomes" id="UP000187203">
    <property type="component" value="Unassembled WGS sequence"/>
</dbReference>
<evidence type="ECO:0000313" key="2">
    <source>
        <dbReference type="Proteomes" id="UP000187203"/>
    </source>
</evidence>
<organism evidence="1 2">
    <name type="scientific">Corchorus olitorius</name>
    <dbReference type="NCBI Taxonomy" id="93759"/>
    <lineage>
        <taxon>Eukaryota</taxon>
        <taxon>Viridiplantae</taxon>
        <taxon>Streptophyta</taxon>
        <taxon>Embryophyta</taxon>
        <taxon>Tracheophyta</taxon>
        <taxon>Spermatophyta</taxon>
        <taxon>Magnoliopsida</taxon>
        <taxon>eudicotyledons</taxon>
        <taxon>Gunneridae</taxon>
        <taxon>Pentapetalae</taxon>
        <taxon>rosids</taxon>
        <taxon>malvids</taxon>
        <taxon>Malvales</taxon>
        <taxon>Malvaceae</taxon>
        <taxon>Grewioideae</taxon>
        <taxon>Apeibeae</taxon>
        <taxon>Corchorus</taxon>
    </lineage>
</organism>
<name>A0A1R3KPN8_9ROSI</name>
<dbReference type="AlphaFoldDB" id="A0A1R3KPN8"/>
<dbReference type="EMBL" id="AWUE01012504">
    <property type="protein sequence ID" value="OMP09014.1"/>
    <property type="molecule type" value="Genomic_DNA"/>
</dbReference>
<reference evidence="2" key="1">
    <citation type="submission" date="2013-09" db="EMBL/GenBank/DDBJ databases">
        <title>Corchorus olitorius genome sequencing.</title>
        <authorList>
            <person name="Alam M."/>
            <person name="Haque M.S."/>
            <person name="Islam M.S."/>
            <person name="Emdad E.M."/>
            <person name="Islam M.M."/>
            <person name="Ahmed B."/>
            <person name="Halim A."/>
            <person name="Hossen Q.M.M."/>
            <person name="Hossain M.Z."/>
            <person name="Ahmed R."/>
            <person name="Khan M.M."/>
            <person name="Islam R."/>
            <person name="Rashid M.M."/>
            <person name="Khan S.A."/>
            <person name="Rahman M.S."/>
            <person name="Alam M."/>
            <person name="Yahiya A.S."/>
            <person name="Khan M.S."/>
            <person name="Azam M.S."/>
            <person name="Haque T."/>
            <person name="Lashkar M.Z.H."/>
            <person name="Akhand A.I."/>
            <person name="Morshed G."/>
            <person name="Roy S."/>
            <person name="Uddin K.S."/>
            <person name="Rabeya T."/>
            <person name="Hossain A.S."/>
            <person name="Chowdhury A."/>
            <person name="Snigdha A.R."/>
            <person name="Mortoza M.S."/>
            <person name="Matin S.A."/>
            <person name="Hoque S.M.E."/>
            <person name="Islam M.K."/>
            <person name="Roy D.K."/>
            <person name="Haider R."/>
            <person name="Moosa M.M."/>
            <person name="Elias S.M."/>
            <person name="Hasan A.M."/>
            <person name="Jahan S."/>
            <person name="Shafiuddin M."/>
            <person name="Mahmood N."/>
            <person name="Shommy N.S."/>
        </authorList>
    </citation>
    <scope>NUCLEOTIDE SEQUENCE [LARGE SCALE GENOMIC DNA]</scope>
    <source>
        <strain evidence="2">cv. O-4</strain>
    </source>
</reference>
<gene>
    <name evidence="1" type="ORF">COLO4_05902</name>
</gene>
<evidence type="ECO:0000313" key="1">
    <source>
        <dbReference type="EMBL" id="OMP09014.1"/>
    </source>
</evidence>